<dbReference type="EMBL" id="MFEI01000025">
    <property type="protein sequence ID" value="OGE80602.1"/>
    <property type="molecule type" value="Genomic_DNA"/>
</dbReference>
<feature type="domain" description="PDZ" evidence="3">
    <location>
        <begin position="303"/>
        <end position="373"/>
    </location>
</feature>
<keyword evidence="2" id="KW-0472">Membrane</keyword>
<evidence type="ECO:0000256" key="1">
    <source>
        <dbReference type="ARBA" id="ARBA00010541"/>
    </source>
</evidence>
<dbReference type="Gene3D" id="2.30.42.10">
    <property type="match status" value="1"/>
</dbReference>
<organism evidence="4 5">
    <name type="scientific">Candidatus Doudnabacteria bacterium RIFCSPHIGHO2_01_FULL_43_23</name>
    <dbReference type="NCBI Taxonomy" id="1817822"/>
    <lineage>
        <taxon>Bacteria</taxon>
        <taxon>Candidatus Doudnaibacteriota</taxon>
    </lineage>
</organism>
<sequence length="377" mass="41581">MNKSFWRKKIDITSKSVLYGLIIVFVINGIASLIFLNFVFPSLATLPGLRIFFPGFPIIVNRTEEIRINEGIKAGEVHDQLKRNIVTILRYRGTLDPREEGFTGADLSNGIIATSDGIILATKEGVGNPNLDKLLVIANDGNFFEATVLKFDPISDLVILGSEAKNLPVANFGNSGDLLIGDKLLAILPSLNRTNGSVEVVDFKKNARTIEMYPKYYSSDAINEYLDIFPELSLDNTSAVIGDRNSRVVGFHTSEGILTGEFLLSTVSKFLNEQDLVRVKMGVNYISIIPSVSAFLGLPENYGALVLSAPGKPAVTFGSNAAKSGLRENDFIYKINERVINEQNSFERLIYDLVVGSEVQIYFYRDGEQSSLTFVLE</sequence>
<feature type="transmembrane region" description="Helical" evidence="2">
    <location>
        <begin position="16"/>
        <end position="40"/>
    </location>
</feature>
<evidence type="ECO:0000313" key="5">
    <source>
        <dbReference type="Proteomes" id="UP000177912"/>
    </source>
</evidence>
<keyword evidence="2" id="KW-1133">Transmembrane helix</keyword>
<protein>
    <recommendedName>
        <fullName evidence="3">PDZ domain-containing protein</fullName>
    </recommendedName>
</protein>
<dbReference type="PANTHER" id="PTHR22939">
    <property type="entry name" value="SERINE PROTEASE FAMILY S1C HTRA-RELATED"/>
    <property type="match status" value="1"/>
</dbReference>
<dbReference type="AlphaFoldDB" id="A0A1F5NST8"/>
<dbReference type="Proteomes" id="UP000177912">
    <property type="component" value="Unassembled WGS sequence"/>
</dbReference>
<dbReference type="SUPFAM" id="SSF50494">
    <property type="entry name" value="Trypsin-like serine proteases"/>
    <property type="match status" value="1"/>
</dbReference>
<dbReference type="Pfam" id="PF13180">
    <property type="entry name" value="PDZ_2"/>
    <property type="match status" value="1"/>
</dbReference>
<dbReference type="InterPro" id="IPR036034">
    <property type="entry name" value="PDZ_sf"/>
</dbReference>
<dbReference type="SUPFAM" id="SSF50156">
    <property type="entry name" value="PDZ domain-like"/>
    <property type="match status" value="1"/>
</dbReference>
<evidence type="ECO:0000259" key="3">
    <source>
        <dbReference type="Pfam" id="PF13180"/>
    </source>
</evidence>
<dbReference type="InterPro" id="IPR009003">
    <property type="entry name" value="Peptidase_S1_PA"/>
</dbReference>
<dbReference type="Gene3D" id="2.40.10.120">
    <property type="match status" value="1"/>
</dbReference>
<proteinExistence type="inferred from homology"/>
<dbReference type="PANTHER" id="PTHR22939:SF129">
    <property type="entry name" value="SERINE PROTEASE HTRA2, MITOCHONDRIAL"/>
    <property type="match status" value="1"/>
</dbReference>
<reference evidence="4 5" key="1">
    <citation type="journal article" date="2016" name="Nat. Commun.">
        <title>Thousands of microbial genomes shed light on interconnected biogeochemical processes in an aquifer system.</title>
        <authorList>
            <person name="Anantharaman K."/>
            <person name="Brown C.T."/>
            <person name="Hug L.A."/>
            <person name="Sharon I."/>
            <person name="Castelle C.J."/>
            <person name="Probst A.J."/>
            <person name="Thomas B.C."/>
            <person name="Singh A."/>
            <person name="Wilkins M.J."/>
            <person name="Karaoz U."/>
            <person name="Brodie E.L."/>
            <person name="Williams K.H."/>
            <person name="Hubbard S.S."/>
            <person name="Banfield J.F."/>
        </authorList>
    </citation>
    <scope>NUCLEOTIDE SEQUENCE [LARGE SCALE GENOMIC DNA]</scope>
</reference>
<gene>
    <name evidence="4" type="ORF">A2826_02430</name>
</gene>
<evidence type="ECO:0000256" key="2">
    <source>
        <dbReference type="SAM" id="Phobius"/>
    </source>
</evidence>
<dbReference type="InterPro" id="IPR001478">
    <property type="entry name" value="PDZ"/>
</dbReference>
<comment type="caution">
    <text evidence="4">The sequence shown here is derived from an EMBL/GenBank/DDBJ whole genome shotgun (WGS) entry which is preliminary data.</text>
</comment>
<dbReference type="STRING" id="1817822.A2826_02430"/>
<name>A0A1F5NST8_9BACT</name>
<keyword evidence="2" id="KW-0812">Transmembrane</keyword>
<accession>A0A1F5NST8</accession>
<evidence type="ECO:0000313" key="4">
    <source>
        <dbReference type="EMBL" id="OGE80602.1"/>
    </source>
</evidence>
<comment type="similarity">
    <text evidence="1">Belongs to the peptidase S1C family.</text>
</comment>